<evidence type="ECO:0000256" key="1">
    <source>
        <dbReference type="SAM" id="SignalP"/>
    </source>
</evidence>
<feature type="chain" id="PRO_5012982652" description="DUF4402 domain-containing protein" evidence="1">
    <location>
        <begin position="22"/>
        <end position="133"/>
    </location>
</feature>
<evidence type="ECO:0008006" key="4">
    <source>
        <dbReference type="Google" id="ProtNLM"/>
    </source>
</evidence>
<evidence type="ECO:0000313" key="2">
    <source>
        <dbReference type="EMBL" id="OQX04151.1"/>
    </source>
</evidence>
<comment type="caution">
    <text evidence="2">The sequence shown here is derived from an EMBL/GenBank/DDBJ whole genome shotgun (WGS) entry which is preliminary data.</text>
</comment>
<organism evidence="2 3">
    <name type="scientific">Thiothrix lacustris</name>
    <dbReference type="NCBI Taxonomy" id="525917"/>
    <lineage>
        <taxon>Bacteria</taxon>
        <taxon>Pseudomonadati</taxon>
        <taxon>Pseudomonadota</taxon>
        <taxon>Gammaproteobacteria</taxon>
        <taxon>Thiotrichales</taxon>
        <taxon>Thiotrichaceae</taxon>
        <taxon>Thiothrix</taxon>
    </lineage>
</organism>
<keyword evidence="1" id="KW-0732">Signal</keyword>
<gene>
    <name evidence="2" type="ORF">BWK73_37170</name>
</gene>
<name>A0A1Y1QF51_9GAMM</name>
<evidence type="ECO:0000313" key="3">
    <source>
        <dbReference type="Proteomes" id="UP000192491"/>
    </source>
</evidence>
<reference evidence="2 3" key="1">
    <citation type="submission" date="2017-01" db="EMBL/GenBank/DDBJ databases">
        <title>Novel large sulfur bacteria in the metagenomes of groundwater-fed chemosynthetic microbial mats in the Lake Huron basin.</title>
        <authorList>
            <person name="Sharrar A.M."/>
            <person name="Flood B.E."/>
            <person name="Bailey J.V."/>
            <person name="Jones D.S."/>
            <person name="Biddanda B."/>
            <person name="Ruberg S.A."/>
            <person name="Marcus D.N."/>
            <person name="Dick G.J."/>
        </authorList>
    </citation>
    <scope>NUCLEOTIDE SEQUENCE [LARGE SCALE GENOMIC DNA]</scope>
    <source>
        <strain evidence="2">A8</strain>
    </source>
</reference>
<accession>A0A1Y1QF51</accession>
<feature type="signal peptide" evidence="1">
    <location>
        <begin position="1"/>
        <end position="21"/>
    </location>
</feature>
<dbReference type="Proteomes" id="UP000192491">
    <property type="component" value="Unassembled WGS sequence"/>
</dbReference>
<protein>
    <recommendedName>
        <fullName evidence="4">DUF4402 domain-containing protein</fullName>
    </recommendedName>
</protein>
<sequence>MRQPHLMLGLLTTIASAPLLADHTQAVKITIPKVAIVDIQPKTSLTFAEGGNGTVSGSHLVSITSNDPQTKLQITPTGISLTVTSSSLDCPHDSSTSTITCTVGVNITKDSTLAFNATRTTDAPPNIAYTLTQ</sequence>
<dbReference type="EMBL" id="MTEJ01000355">
    <property type="protein sequence ID" value="OQX04151.1"/>
    <property type="molecule type" value="Genomic_DNA"/>
</dbReference>
<proteinExistence type="predicted"/>
<dbReference type="AlphaFoldDB" id="A0A1Y1QF51"/>